<comment type="caution">
    <text evidence="1">The sequence shown here is derived from an EMBL/GenBank/DDBJ whole genome shotgun (WGS) entry which is preliminary data.</text>
</comment>
<organism evidence="1 2">
    <name type="scientific">Hermanssonia centrifuga</name>
    <dbReference type="NCBI Taxonomy" id="98765"/>
    <lineage>
        <taxon>Eukaryota</taxon>
        <taxon>Fungi</taxon>
        <taxon>Dikarya</taxon>
        <taxon>Basidiomycota</taxon>
        <taxon>Agaricomycotina</taxon>
        <taxon>Agaricomycetes</taxon>
        <taxon>Polyporales</taxon>
        <taxon>Meruliaceae</taxon>
        <taxon>Hermanssonia</taxon>
    </lineage>
</organism>
<reference evidence="1 2" key="1">
    <citation type="submission" date="2018-02" db="EMBL/GenBank/DDBJ databases">
        <title>Genome sequence of the basidiomycete white-rot fungus Phlebia centrifuga.</title>
        <authorList>
            <person name="Granchi Z."/>
            <person name="Peng M."/>
            <person name="de Vries R.P."/>
            <person name="Hilden K."/>
            <person name="Makela M.R."/>
            <person name="Grigoriev I."/>
            <person name="Riley R."/>
        </authorList>
    </citation>
    <scope>NUCLEOTIDE SEQUENCE [LARGE SCALE GENOMIC DNA]</scope>
    <source>
        <strain evidence="1 2">FBCC195</strain>
    </source>
</reference>
<evidence type="ECO:0000313" key="1">
    <source>
        <dbReference type="EMBL" id="PSR74881.1"/>
    </source>
</evidence>
<dbReference type="OrthoDB" id="6511194at2759"/>
<feature type="non-terminal residue" evidence="1">
    <location>
        <position position="679"/>
    </location>
</feature>
<dbReference type="Proteomes" id="UP000186601">
    <property type="component" value="Unassembled WGS sequence"/>
</dbReference>
<dbReference type="InterPro" id="IPR036397">
    <property type="entry name" value="RNaseH_sf"/>
</dbReference>
<evidence type="ECO:0000313" key="2">
    <source>
        <dbReference type="Proteomes" id="UP000186601"/>
    </source>
</evidence>
<dbReference type="Gene3D" id="3.30.420.10">
    <property type="entry name" value="Ribonuclease H-like superfamily/Ribonuclease H"/>
    <property type="match status" value="1"/>
</dbReference>
<dbReference type="GO" id="GO:0003676">
    <property type="term" value="F:nucleic acid binding"/>
    <property type="evidence" value="ECO:0007669"/>
    <property type="project" value="InterPro"/>
</dbReference>
<dbReference type="PANTHER" id="PTHR35871">
    <property type="entry name" value="EXPRESSED PROTEIN"/>
    <property type="match status" value="1"/>
</dbReference>
<dbReference type="AlphaFoldDB" id="A0A2R6NQL5"/>
<sequence>MDGMEVSGVLGSSSSFQVSMAGHPTTANSRKPLSIIPSPQQSPFNPILMSSSGDSHAERESDATATATALAPITCDASGGLGESIDFSATTEAASETNLIPAQKHSNGVFTLAPSLDDAKVALNHLTYLLHPRRPSGKYTKGVQFEGDEMLRTRLQQMEMFLWLYISSVPPRWMAASEQTALSWRCGKIAAGRSLHEWTWAFIANRHDLPWNPYGGWTTSLLMKGDLAFKLSEHLLRIGKYVRALDIVEFLSEPEIQERYGLTKTVSLSTAQSWMHTMGYRWKREPNGQFVDGRERDDVVEYRQKKYIPAILKHRDKYKVFIDGNEDIPEPDELPSPSTTRRVVVWYHDESTFYANDRRCVRWVHELEKAVPKPKGEGQSLMVADFVSAEYGWLQSKDGKESTRVLFRAGKGRDGYFSSEEILGHLASAAQLLRRDYPYEDHIIVLDNAPTHLKRAEDALSARRMSKGPTPDGNGLWGVMANVIENAKPIHDKRGKLVKEKKHMADAKFSDGTPQSLYFPDNHPEFSGRFKGMTNILVERGFNRAEIKNLRAECPKFQCPPCEDSKSRCCTRSLLYNQPDFLEVESLAETYCKSVGIELIFLPHFHCELNPIERCWSHAKREYRSYPPSKLDADLENNIIKALDSVPIESIRRYFVGVLRLLDGYNKGLKGAQALWAKR</sequence>
<accession>A0A2R6NQL5</accession>
<name>A0A2R6NQL5_9APHY</name>
<proteinExistence type="predicted"/>
<keyword evidence="2" id="KW-1185">Reference proteome</keyword>
<dbReference type="PANTHER" id="PTHR35871:SF1">
    <property type="entry name" value="CXC1-LIKE CYSTEINE CLUSTER ASSOCIATED WITH KDZ TRANSPOSASES DOMAIN-CONTAINING PROTEIN"/>
    <property type="match status" value="1"/>
</dbReference>
<protein>
    <submittedName>
        <fullName evidence="1">Uncharacterized protein</fullName>
    </submittedName>
</protein>
<dbReference type="EMBL" id="MLYV02000946">
    <property type="protein sequence ID" value="PSR74881.1"/>
    <property type="molecule type" value="Genomic_DNA"/>
</dbReference>
<gene>
    <name evidence="1" type="ORF">PHLCEN_2v9485</name>
</gene>